<gene>
    <name evidence="1" type="ORF">CROST_025470</name>
</gene>
<dbReference type="RefSeq" id="WP_077834425.1">
    <property type="nucleotide sequence ID" value="NZ_CP096983.1"/>
</dbReference>
<dbReference type="AlphaFoldDB" id="A0A1S8L4J1"/>
<dbReference type="KEGG" id="crw:CROST_025470"/>
<evidence type="ECO:0000313" key="1">
    <source>
        <dbReference type="EMBL" id="URZ11830.1"/>
    </source>
</evidence>
<keyword evidence="2" id="KW-1185">Reference proteome</keyword>
<protein>
    <submittedName>
        <fullName evidence="1">Uncharacterized protein</fullName>
    </submittedName>
</protein>
<organism evidence="1 2">
    <name type="scientific">Clostridium felsineum</name>
    <dbReference type="NCBI Taxonomy" id="36839"/>
    <lineage>
        <taxon>Bacteria</taxon>
        <taxon>Bacillati</taxon>
        <taxon>Bacillota</taxon>
        <taxon>Clostridia</taxon>
        <taxon>Eubacteriales</taxon>
        <taxon>Clostridiaceae</taxon>
        <taxon>Clostridium</taxon>
    </lineage>
</organism>
<accession>A0A1S8L4J1</accession>
<proteinExistence type="predicted"/>
<sequence>MYIKYRKREKKNSKLTSFYFYNCKSYRDDKEKNVKTKQEYLLKFDADDLRSRNYINYETMNDLRKKDIKTWIRLVSKIEFDILYDENCTYI</sequence>
<name>A0A1S8L4J1_9CLOT</name>
<dbReference type="EMBL" id="CP096983">
    <property type="protein sequence ID" value="URZ11830.1"/>
    <property type="molecule type" value="Genomic_DNA"/>
</dbReference>
<reference evidence="1 2" key="1">
    <citation type="submission" date="2022-04" db="EMBL/GenBank/DDBJ databases">
        <title>Genome sequence of C. roseum typestrain.</title>
        <authorList>
            <person name="Poehlein A."/>
            <person name="Schoch T."/>
            <person name="Duerre P."/>
            <person name="Daniel R."/>
        </authorList>
    </citation>
    <scope>NUCLEOTIDE SEQUENCE [LARGE SCALE GENOMIC DNA]</scope>
    <source>
        <strain evidence="1 2">DSM 7320</strain>
    </source>
</reference>
<dbReference type="STRING" id="84029.CROST_24380"/>
<evidence type="ECO:0000313" key="2">
    <source>
        <dbReference type="Proteomes" id="UP000190951"/>
    </source>
</evidence>
<dbReference type="Proteomes" id="UP000190951">
    <property type="component" value="Chromosome"/>
</dbReference>